<evidence type="ECO:0000256" key="1">
    <source>
        <dbReference type="ARBA" id="ARBA00006499"/>
    </source>
</evidence>
<accession>A0A5C4SPD3</accession>
<organism evidence="4 5">
    <name type="scientific">Allotamlana fucoidanivorans</name>
    <dbReference type="NCBI Taxonomy" id="2583814"/>
    <lineage>
        <taxon>Bacteria</taxon>
        <taxon>Pseudomonadati</taxon>
        <taxon>Bacteroidota</taxon>
        <taxon>Flavobacteriia</taxon>
        <taxon>Flavobacteriales</taxon>
        <taxon>Flavobacteriaceae</taxon>
        <taxon>Allotamlana</taxon>
    </lineage>
</organism>
<dbReference type="Proteomes" id="UP000308713">
    <property type="component" value="Unassembled WGS sequence"/>
</dbReference>
<evidence type="ECO:0000259" key="3">
    <source>
        <dbReference type="Pfam" id="PF02230"/>
    </source>
</evidence>
<evidence type="ECO:0000256" key="2">
    <source>
        <dbReference type="ARBA" id="ARBA00022801"/>
    </source>
</evidence>
<dbReference type="RefSeq" id="WP_139695139.1">
    <property type="nucleotide sequence ID" value="NZ_CP074074.1"/>
</dbReference>
<proteinExistence type="inferred from homology"/>
<dbReference type="AlphaFoldDB" id="A0A5C4SPD3"/>
<evidence type="ECO:0000313" key="4">
    <source>
        <dbReference type="EMBL" id="TNJ46124.1"/>
    </source>
</evidence>
<dbReference type="InterPro" id="IPR050565">
    <property type="entry name" value="LYPA1-2/EST-like"/>
</dbReference>
<keyword evidence="5" id="KW-1185">Reference proteome</keyword>
<dbReference type="SUPFAM" id="SSF53474">
    <property type="entry name" value="alpha/beta-Hydrolases"/>
    <property type="match status" value="1"/>
</dbReference>
<sequence length="263" mass="29552">MSKFEPISIQIFLAILLVVNFAQAQNDSIKNTSTLLSKVEVFTPTKVALPIIYESTKGHTLIIALHGYGDTAENFQDLSKPFTDAGFIFATPEAPYAIMGQNGTLGYEWFLYDFSSYIMLERPASEIEKSAMRLTTENQMNQVMNDLKKSYNIDKVYFLGFSQGGIITYLSGIHHHNKVDGMIIFSSVVDEDWLGRDDIKEGKEVRTLIIQGKSDKAVPINFAENGRDLLIKNGYDVTFKKFDGGHTVPNNLLGFVVNWINKE</sequence>
<dbReference type="InterPro" id="IPR029058">
    <property type="entry name" value="AB_hydrolase_fold"/>
</dbReference>
<dbReference type="GO" id="GO:0016787">
    <property type="term" value="F:hydrolase activity"/>
    <property type="evidence" value="ECO:0007669"/>
    <property type="project" value="UniProtKB-KW"/>
</dbReference>
<evidence type="ECO:0000313" key="5">
    <source>
        <dbReference type="Proteomes" id="UP000308713"/>
    </source>
</evidence>
<dbReference type="InterPro" id="IPR003140">
    <property type="entry name" value="PLipase/COase/thioEstase"/>
</dbReference>
<dbReference type="PANTHER" id="PTHR10655">
    <property type="entry name" value="LYSOPHOSPHOLIPASE-RELATED"/>
    <property type="match status" value="1"/>
</dbReference>
<reference evidence="4 5" key="1">
    <citation type="submission" date="2019-05" db="EMBL/GenBank/DDBJ databases">
        <title>Tamlana fucoidanivorans sp. nov., isolated from the surface of algae collected from Fujian province in China.</title>
        <authorList>
            <person name="Li J."/>
        </authorList>
    </citation>
    <scope>NUCLEOTIDE SEQUENCE [LARGE SCALE GENOMIC DNA]</scope>
    <source>
        <strain evidence="4 5">CW2-9</strain>
    </source>
</reference>
<feature type="domain" description="Phospholipase/carboxylesterase/thioesterase" evidence="3">
    <location>
        <begin position="51"/>
        <end position="262"/>
    </location>
</feature>
<dbReference type="Gene3D" id="3.40.50.1820">
    <property type="entry name" value="alpha/beta hydrolase"/>
    <property type="match status" value="1"/>
</dbReference>
<dbReference type="Pfam" id="PF02230">
    <property type="entry name" value="Abhydrolase_2"/>
    <property type="match status" value="1"/>
</dbReference>
<comment type="caution">
    <text evidence="4">The sequence shown here is derived from an EMBL/GenBank/DDBJ whole genome shotgun (WGS) entry which is preliminary data.</text>
</comment>
<gene>
    <name evidence="4" type="ORF">FGF67_03800</name>
</gene>
<dbReference type="PANTHER" id="PTHR10655:SF17">
    <property type="entry name" value="LYSOPHOSPHOLIPASE-LIKE PROTEIN 1"/>
    <property type="match status" value="1"/>
</dbReference>
<dbReference type="EMBL" id="VDCS01000003">
    <property type="protein sequence ID" value="TNJ46124.1"/>
    <property type="molecule type" value="Genomic_DNA"/>
</dbReference>
<name>A0A5C4SPD3_9FLAO</name>
<dbReference type="OrthoDB" id="9780932at2"/>
<keyword evidence="2 4" id="KW-0378">Hydrolase</keyword>
<protein>
    <submittedName>
        <fullName evidence="4">Alpha/beta hydrolase</fullName>
    </submittedName>
</protein>
<comment type="similarity">
    <text evidence="1">Belongs to the AB hydrolase superfamily. AB hydrolase 2 family.</text>
</comment>